<dbReference type="PANTHER" id="PTHR11439">
    <property type="entry name" value="GAG-POL-RELATED RETROTRANSPOSON"/>
    <property type="match status" value="1"/>
</dbReference>
<dbReference type="CDD" id="cd09272">
    <property type="entry name" value="RNase_HI_RT_Ty1"/>
    <property type="match status" value="1"/>
</dbReference>
<dbReference type="Proteomes" id="UP001341281">
    <property type="component" value="Chromosome 01"/>
</dbReference>
<proteinExistence type="predicted"/>
<evidence type="ECO:0000259" key="1">
    <source>
        <dbReference type="Pfam" id="PF07727"/>
    </source>
</evidence>
<reference evidence="2 3" key="1">
    <citation type="submission" date="2024-02" db="EMBL/GenBank/DDBJ databases">
        <title>High-quality chromosome-scale genome assembly of Pensacola bahiagrass (Paspalum notatum Flugge var. saurae).</title>
        <authorList>
            <person name="Vega J.M."/>
            <person name="Podio M."/>
            <person name="Orjuela J."/>
            <person name="Siena L.A."/>
            <person name="Pessino S.C."/>
            <person name="Combes M.C."/>
            <person name="Mariac C."/>
            <person name="Albertini E."/>
            <person name="Pupilli F."/>
            <person name="Ortiz J.P.A."/>
            <person name="Leblanc O."/>
        </authorList>
    </citation>
    <scope>NUCLEOTIDE SEQUENCE [LARGE SCALE GENOMIC DNA]</scope>
    <source>
        <strain evidence="2">R1</strain>
        <tissue evidence="2">Leaf</tissue>
    </source>
</reference>
<feature type="domain" description="Reverse transcriptase Ty1/copia-type" evidence="1">
    <location>
        <begin position="37"/>
        <end position="271"/>
    </location>
</feature>
<evidence type="ECO:0000313" key="2">
    <source>
        <dbReference type="EMBL" id="WVZ52282.1"/>
    </source>
</evidence>
<protein>
    <recommendedName>
        <fullName evidence="1">Reverse transcriptase Ty1/copia-type domain-containing protein</fullName>
    </recommendedName>
</protein>
<keyword evidence="3" id="KW-1185">Reference proteome</keyword>
<dbReference type="InterPro" id="IPR043502">
    <property type="entry name" value="DNA/RNA_pol_sf"/>
</dbReference>
<sequence length="452" mass="52091">MVAKSKKMKIKCKVEQALEDLDWVMAMQEELNNFTRNEVWSLVERPKQNVIGTKWVFCNKQDEHDAVTRNKARLVAQGFTQVEGLDFGETYALVARLESIRILIAFATHHNFKMYQMDSAFLDGPIQELVYVEQPPGFEDPKKPNHALYELKQAPRAWNACLKEFLLKNGFEIGKIDSTLFTRKFDNDLFVCQIYVDDIIFGSTNKAFCDEFSRIMTKRFEMSMMGELKFFLGYQIKQLKEGTFLCQTKYTQDMLKKFGMKNVKPIDIPMASKGHLDLNNDEGKNGDQKLYRSMIGSLLYLCASRLDIMLSVCMCARFQANPKECHLLIHQTLACGIRRASLLIFLAILIRIMPVAKLIERVHQGLANSLCCISTAEDEYVAADAYCAQLFWMRQTLRDFGCEFSKIPLLCDNESAIKLANNPVQHARTKHIDIRHHFLRDHEAKEISQSIM</sequence>
<dbReference type="PANTHER" id="PTHR11439:SF483">
    <property type="entry name" value="PEPTIDE SYNTHASE GLIP-LIKE, PUTATIVE (AFU_ORTHOLOGUE AFUA_3G12920)-RELATED"/>
    <property type="match status" value="1"/>
</dbReference>
<dbReference type="InterPro" id="IPR013103">
    <property type="entry name" value="RVT_2"/>
</dbReference>
<dbReference type="AlphaFoldDB" id="A0AAQ3PSR7"/>
<dbReference type="EMBL" id="CP144745">
    <property type="protein sequence ID" value="WVZ52282.1"/>
    <property type="molecule type" value="Genomic_DNA"/>
</dbReference>
<organism evidence="2 3">
    <name type="scientific">Paspalum notatum var. saurae</name>
    <dbReference type="NCBI Taxonomy" id="547442"/>
    <lineage>
        <taxon>Eukaryota</taxon>
        <taxon>Viridiplantae</taxon>
        <taxon>Streptophyta</taxon>
        <taxon>Embryophyta</taxon>
        <taxon>Tracheophyta</taxon>
        <taxon>Spermatophyta</taxon>
        <taxon>Magnoliopsida</taxon>
        <taxon>Liliopsida</taxon>
        <taxon>Poales</taxon>
        <taxon>Poaceae</taxon>
        <taxon>PACMAD clade</taxon>
        <taxon>Panicoideae</taxon>
        <taxon>Andropogonodae</taxon>
        <taxon>Paspaleae</taxon>
        <taxon>Paspalinae</taxon>
        <taxon>Paspalum</taxon>
    </lineage>
</organism>
<name>A0AAQ3PSR7_PASNO</name>
<dbReference type="Pfam" id="PF07727">
    <property type="entry name" value="RVT_2"/>
    <property type="match status" value="1"/>
</dbReference>
<evidence type="ECO:0000313" key="3">
    <source>
        <dbReference type="Proteomes" id="UP001341281"/>
    </source>
</evidence>
<accession>A0AAQ3PSR7</accession>
<gene>
    <name evidence="2" type="ORF">U9M48_003358</name>
</gene>
<dbReference type="SUPFAM" id="SSF56672">
    <property type="entry name" value="DNA/RNA polymerases"/>
    <property type="match status" value="1"/>
</dbReference>